<evidence type="ECO:0000313" key="1">
    <source>
        <dbReference type="Proteomes" id="UP000790787"/>
    </source>
</evidence>
<reference evidence="2" key="2">
    <citation type="submission" date="2025-08" db="UniProtKB">
        <authorList>
            <consortium name="RefSeq"/>
        </authorList>
    </citation>
    <scope>IDENTIFICATION</scope>
    <source>
        <tissue evidence="2">Leaf</tissue>
    </source>
</reference>
<proteinExistence type="predicted"/>
<dbReference type="RefSeq" id="XP_075111865.1">
    <property type="nucleotide sequence ID" value="XM_075255764.1"/>
</dbReference>
<evidence type="ECO:0000313" key="2">
    <source>
        <dbReference type="RefSeq" id="XP_075111865.1"/>
    </source>
</evidence>
<name>A0AC58UQU3_TOBAC</name>
<gene>
    <name evidence="2" type="primary">LOC142182003</name>
</gene>
<sequence length="117" mass="12977">MAIKLVVGGFTLNIISAYAPQVGLDEEVKRRFWDDLDGVVRGILLNEKLFIGGNFNGPIRTTSEGYDDVHDDFGFRVRNGGRTSLLDFAKAFDLVIGNPGCQKDDHLIIFQSMVVKT</sequence>
<dbReference type="Proteomes" id="UP000790787">
    <property type="component" value="Chromosome 6"/>
</dbReference>
<keyword evidence="1" id="KW-1185">Reference proteome</keyword>
<reference evidence="1" key="1">
    <citation type="journal article" date="2014" name="Nat. Commun.">
        <title>The tobacco genome sequence and its comparison with those of tomato and potato.</title>
        <authorList>
            <person name="Sierro N."/>
            <person name="Battey J.N."/>
            <person name="Ouadi S."/>
            <person name="Bakaher N."/>
            <person name="Bovet L."/>
            <person name="Willig A."/>
            <person name="Goepfert S."/>
            <person name="Peitsch M.C."/>
            <person name="Ivanov N.V."/>
        </authorList>
    </citation>
    <scope>NUCLEOTIDE SEQUENCE [LARGE SCALE GENOMIC DNA]</scope>
</reference>
<protein>
    <submittedName>
        <fullName evidence="2">Uncharacterized protein LOC142182003</fullName>
    </submittedName>
</protein>
<organism evidence="1 2">
    <name type="scientific">Nicotiana tabacum</name>
    <name type="common">Common tobacco</name>
    <dbReference type="NCBI Taxonomy" id="4097"/>
    <lineage>
        <taxon>Eukaryota</taxon>
        <taxon>Viridiplantae</taxon>
        <taxon>Streptophyta</taxon>
        <taxon>Embryophyta</taxon>
        <taxon>Tracheophyta</taxon>
        <taxon>Spermatophyta</taxon>
        <taxon>Magnoliopsida</taxon>
        <taxon>eudicotyledons</taxon>
        <taxon>Gunneridae</taxon>
        <taxon>Pentapetalae</taxon>
        <taxon>asterids</taxon>
        <taxon>lamiids</taxon>
        <taxon>Solanales</taxon>
        <taxon>Solanaceae</taxon>
        <taxon>Nicotianoideae</taxon>
        <taxon>Nicotianeae</taxon>
        <taxon>Nicotiana</taxon>
    </lineage>
</organism>
<accession>A0AC58UQU3</accession>